<reference evidence="20" key="1">
    <citation type="journal article" date="2019" name="Int. J. Syst. Evol. Microbiol.">
        <title>The Global Catalogue of Microorganisms (GCM) 10K type strain sequencing project: providing services to taxonomists for standard genome sequencing and annotation.</title>
        <authorList>
            <consortium name="The Broad Institute Genomics Platform"/>
            <consortium name="The Broad Institute Genome Sequencing Center for Infectious Disease"/>
            <person name="Wu L."/>
            <person name="Ma J."/>
        </authorList>
    </citation>
    <scope>NUCLEOTIDE SEQUENCE [LARGE SCALE GENOMIC DNA]</scope>
    <source>
        <strain evidence="20">KCTC 42424</strain>
    </source>
</reference>
<evidence type="ECO:0000256" key="17">
    <source>
        <dbReference type="PROSITE-ProRule" id="PRU00409"/>
    </source>
</evidence>
<dbReference type="Gene3D" id="3.30.1490.20">
    <property type="entry name" value="ATP-grasp fold, A domain"/>
    <property type="match status" value="1"/>
</dbReference>
<evidence type="ECO:0000256" key="8">
    <source>
        <dbReference type="ARBA" id="ARBA00022490"/>
    </source>
</evidence>
<evidence type="ECO:0000256" key="9">
    <source>
        <dbReference type="ARBA" id="ARBA00022598"/>
    </source>
</evidence>
<dbReference type="NCBIfam" id="TIGR01205">
    <property type="entry name" value="D_ala_D_alaTIGR"/>
    <property type="match status" value="1"/>
</dbReference>
<comment type="subcellular location">
    <subcellularLocation>
        <location evidence="4 16">Cytoplasm</location>
    </subcellularLocation>
</comment>
<dbReference type="RefSeq" id="WP_376867378.1">
    <property type="nucleotide sequence ID" value="NZ_JBHRYB010000013.1"/>
</dbReference>
<organism evidence="19 20">
    <name type="scientific">Bacterioplanoides pacificum</name>
    <dbReference type="NCBI Taxonomy" id="1171596"/>
    <lineage>
        <taxon>Bacteria</taxon>
        <taxon>Pseudomonadati</taxon>
        <taxon>Pseudomonadota</taxon>
        <taxon>Gammaproteobacteria</taxon>
        <taxon>Oceanospirillales</taxon>
        <taxon>Oceanospirillaceae</taxon>
        <taxon>Bacterioplanoides</taxon>
    </lineage>
</organism>
<evidence type="ECO:0000259" key="18">
    <source>
        <dbReference type="PROSITE" id="PS50975"/>
    </source>
</evidence>
<evidence type="ECO:0000313" key="19">
    <source>
        <dbReference type="EMBL" id="MFC3681146.1"/>
    </source>
</evidence>
<dbReference type="InterPro" id="IPR011127">
    <property type="entry name" value="Dala_Dala_lig_N"/>
</dbReference>
<comment type="cofactor">
    <cofactor evidence="2">
        <name>Mg(2+)</name>
        <dbReference type="ChEBI" id="CHEBI:18420"/>
    </cofactor>
</comment>
<keyword evidence="20" id="KW-1185">Reference proteome</keyword>
<keyword evidence="10 17" id="KW-0547">Nucleotide-binding</keyword>
<dbReference type="EMBL" id="JBHRYB010000013">
    <property type="protein sequence ID" value="MFC3681146.1"/>
    <property type="molecule type" value="Genomic_DNA"/>
</dbReference>
<evidence type="ECO:0000256" key="11">
    <source>
        <dbReference type="ARBA" id="ARBA00022840"/>
    </source>
</evidence>
<evidence type="ECO:0000256" key="2">
    <source>
        <dbReference type="ARBA" id="ARBA00001946"/>
    </source>
</evidence>
<dbReference type="EC" id="6.3.2.4" evidence="7 16"/>
<dbReference type="GO" id="GO:0008716">
    <property type="term" value="F:D-alanine-D-alanine ligase activity"/>
    <property type="evidence" value="ECO:0007669"/>
    <property type="project" value="UniProtKB-EC"/>
</dbReference>
<evidence type="ECO:0000256" key="10">
    <source>
        <dbReference type="ARBA" id="ARBA00022741"/>
    </source>
</evidence>
<name>A0ABV7VUG8_9GAMM</name>
<evidence type="ECO:0000256" key="5">
    <source>
        <dbReference type="ARBA" id="ARBA00004752"/>
    </source>
</evidence>
<evidence type="ECO:0000256" key="13">
    <source>
        <dbReference type="ARBA" id="ARBA00022984"/>
    </source>
</evidence>
<dbReference type="InterPro" id="IPR005905">
    <property type="entry name" value="D_ala_D_ala"/>
</dbReference>
<evidence type="ECO:0000256" key="12">
    <source>
        <dbReference type="ARBA" id="ARBA00022960"/>
    </source>
</evidence>
<evidence type="ECO:0000256" key="3">
    <source>
        <dbReference type="ARBA" id="ARBA00003921"/>
    </source>
</evidence>
<dbReference type="PANTHER" id="PTHR23132:SF23">
    <property type="entry name" value="D-ALANINE--D-ALANINE LIGASE B"/>
    <property type="match status" value="1"/>
</dbReference>
<evidence type="ECO:0000313" key="20">
    <source>
        <dbReference type="Proteomes" id="UP001595722"/>
    </source>
</evidence>
<dbReference type="PROSITE" id="PS50975">
    <property type="entry name" value="ATP_GRASP"/>
    <property type="match status" value="1"/>
</dbReference>
<sequence length="318" mass="34446">MAGTKRGAIMTVTELGKIAVLMGGNSAEREVSLNSGRAVFNALQSVGADVQAIDIQGHAIAQLTEADFDVAFIALHGRGGEDGTIQGVLEWLNKPYTGSGVMASALAMDKWRTKLVWQAAGLNTPKAVLLDQNCDWQKVIADLNFNAIVKPAREGSSIGMRRVHSADELRQSFEYAVQFDAMVLAEAWVSGGEFTVAIVNGEALPAIQLKTSHEFYDYEAKYAADDTQYLLPCGLSPEKERELQAQALKAFELLDCRGWGRIDVMQDQGSGEFWLLEANTSPGMTDHSLVPMAARAMGIGFAELVVTLLHEARSRKPG</sequence>
<evidence type="ECO:0000256" key="14">
    <source>
        <dbReference type="ARBA" id="ARBA00023316"/>
    </source>
</evidence>
<dbReference type="InterPro" id="IPR011761">
    <property type="entry name" value="ATP-grasp"/>
</dbReference>
<protein>
    <recommendedName>
        <fullName evidence="7 16">D-alanine--D-alanine ligase</fullName>
        <ecNumber evidence="7 16">6.3.2.4</ecNumber>
    </recommendedName>
    <alternativeName>
        <fullName evidence="16">D-Ala-D-Ala ligase</fullName>
    </alternativeName>
    <alternativeName>
        <fullName evidence="16">D-alanylalanine synthetase</fullName>
    </alternativeName>
</protein>
<dbReference type="Gene3D" id="3.30.470.20">
    <property type="entry name" value="ATP-grasp fold, B domain"/>
    <property type="match status" value="1"/>
</dbReference>
<dbReference type="Gene3D" id="3.40.50.20">
    <property type="match status" value="1"/>
</dbReference>
<dbReference type="NCBIfam" id="NF002378">
    <property type="entry name" value="PRK01372.1"/>
    <property type="match status" value="1"/>
</dbReference>
<dbReference type="HAMAP" id="MF_00047">
    <property type="entry name" value="Dala_Dala_lig"/>
    <property type="match status" value="1"/>
</dbReference>
<evidence type="ECO:0000256" key="15">
    <source>
        <dbReference type="ARBA" id="ARBA00047614"/>
    </source>
</evidence>
<evidence type="ECO:0000256" key="1">
    <source>
        <dbReference type="ARBA" id="ARBA00001936"/>
    </source>
</evidence>
<gene>
    <name evidence="16" type="primary">ddl</name>
    <name evidence="19" type="ORF">ACFOMG_13660</name>
</gene>
<keyword evidence="8 16" id="KW-0963">Cytoplasm</keyword>
<accession>A0ABV7VUG8</accession>
<dbReference type="InterPro" id="IPR016185">
    <property type="entry name" value="PreATP-grasp_dom_sf"/>
</dbReference>
<dbReference type="Pfam" id="PF07478">
    <property type="entry name" value="Dala_Dala_lig_C"/>
    <property type="match status" value="1"/>
</dbReference>
<dbReference type="InterPro" id="IPR000291">
    <property type="entry name" value="D-Ala_lig_Van_CS"/>
</dbReference>
<evidence type="ECO:0000256" key="16">
    <source>
        <dbReference type="HAMAP-Rule" id="MF_00047"/>
    </source>
</evidence>
<dbReference type="Pfam" id="PF01820">
    <property type="entry name" value="Dala_Dala_lig_N"/>
    <property type="match status" value="2"/>
</dbReference>
<keyword evidence="9 16" id="KW-0436">Ligase</keyword>
<keyword evidence="14 16" id="KW-0961">Cell wall biogenesis/degradation</keyword>
<comment type="cofactor">
    <cofactor evidence="1">
        <name>Mn(2+)</name>
        <dbReference type="ChEBI" id="CHEBI:29035"/>
    </cofactor>
</comment>
<evidence type="ECO:0000256" key="7">
    <source>
        <dbReference type="ARBA" id="ARBA00012216"/>
    </source>
</evidence>
<dbReference type="PROSITE" id="PS00844">
    <property type="entry name" value="DALA_DALA_LIGASE_2"/>
    <property type="match status" value="1"/>
</dbReference>
<dbReference type="PIRSF" id="PIRSF039102">
    <property type="entry name" value="Ddl/VanB"/>
    <property type="match status" value="1"/>
</dbReference>
<dbReference type="Proteomes" id="UP001595722">
    <property type="component" value="Unassembled WGS sequence"/>
</dbReference>
<dbReference type="InterPro" id="IPR013815">
    <property type="entry name" value="ATP_grasp_subdomain_1"/>
</dbReference>
<evidence type="ECO:0000256" key="6">
    <source>
        <dbReference type="ARBA" id="ARBA00010871"/>
    </source>
</evidence>
<dbReference type="PROSITE" id="PS00843">
    <property type="entry name" value="DALA_DALA_LIGASE_1"/>
    <property type="match status" value="1"/>
</dbReference>
<evidence type="ECO:0000256" key="4">
    <source>
        <dbReference type="ARBA" id="ARBA00004496"/>
    </source>
</evidence>
<comment type="catalytic activity">
    <reaction evidence="15 16">
        <text>2 D-alanine + ATP = D-alanyl-D-alanine + ADP + phosphate + H(+)</text>
        <dbReference type="Rhea" id="RHEA:11224"/>
        <dbReference type="ChEBI" id="CHEBI:15378"/>
        <dbReference type="ChEBI" id="CHEBI:30616"/>
        <dbReference type="ChEBI" id="CHEBI:43474"/>
        <dbReference type="ChEBI" id="CHEBI:57416"/>
        <dbReference type="ChEBI" id="CHEBI:57822"/>
        <dbReference type="ChEBI" id="CHEBI:456216"/>
        <dbReference type="EC" id="6.3.2.4"/>
    </reaction>
</comment>
<dbReference type="InterPro" id="IPR011095">
    <property type="entry name" value="Dala_Dala_lig_C"/>
</dbReference>
<comment type="similarity">
    <text evidence="6 16">Belongs to the D-alanine--D-alanine ligase family.</text>
</comment>
<comment type="pathway">
    <text evidence="5 16">Cell wall biogenesis; peptidoglycan biosynthesis.</text>
</comment>
<comment type="caution">
    <text evidence="19">The sequence shown here is derived from an EMBL/GenBank/DDBJ whole genome shotgun (WGS) entry which is preliminary data.</text>
</comment>
<dbReference type="SUPFAM" id="SSF56059">
    <property type="entry name" value="Glutathione synthetase ATP-binding domain-like"/>
    <property type="match status" value="1"/>
</dbReference>
<proteinExistence type="inferred from homology"/>
<comment type="function">
    <text evidence="3 16">Cell wall formation.</text>
</comment>
<dbReference type="SUPFAM" id="SSF52440">
    <property type="entry name" value="PreATP-grasp domain"/>
    <property type="match status" value="1"/>
</dbReference>
<keyword evidence="13 16" id="KW-0573">Peptidoglycan synthesis</keyword>
<keyword evidence="12 16" id="KW-0133">Cell shape</keyword>
<dbReference type="PANTHER" id="PTHR23132">
    <property type="entry name" value="D-ALANINE--D-ALANINE LIGASE"/>
    <property type="match status" value="1"/>
</dbReference>
<keyword evidence="11 17" id="KW-0067">ATP-binding</keyword>
<feature type="domain" description="ATP-grasp" evidence="18">
    <location>
        <begin position="114"/>
        <end position="310"/>
    </location>
</feature>